<sequence>MTKSNLDLVNECDSFPYPSSLEYNTLISTLYTLLWTSPDSTETPIGYLPSPILTHLARVPTALKGELSVSRARRTISCFEQPTEKERSAAVAAVCAHWRAHKTFAVLSGWRNELYPVYGPANALLFSIERSASPLFGVITYGVHLTAYTVAPGCSFGMKIWVPRRARTKQTYPGLLDNTVAGGMATGEEPLACVVREAAEEASLPEEVVRAGVQAKGTVTYCLLRDERAGGETGLVQPECEFVFDLELPGDVVPRPSDGEVEEFYLWTVEEVQSAMAAGEFKPNCSLVVLDFFIRHSILTKENEPDYEDIKKRIHRELEFPGLHRV</sequence>
<dbReference type="InterPro" id="IPR000086">
    <property type="entry name" value="NUDIX_hydrolase_dom"/>
</dbReference>
<dbReference type="SUPFAM" id="SSF55811">
    <property type="entry name" value="Nudix"/>
    <property type="match status" value="1"/>
</dbReference>
<keyword evidence="3" id="KW-1185">Reference proteome</keyword>
<dbReference type="InterPro" id="IPR015797">
    <property type="entry name" value="NUDIX_hydrolase-like_dom_sf"/>
</dbReference>
<reference evidence="2" key="1">
    <citation type="journal article" date="2021" name="IMA Fungus">
        <title>Genomic characterization of three marine fungi, including Emericellopsis atlantica sp. nov. with signatures of a generalist lifestyle and marine biomass degradation.</title>
        <authorList>
            <person name="Hagestad O.C."/>
            <person name="Hou L."/>
            <person name="Andersen J.H."/>
            <person name="Hansen E.H."/>
            <person name="Altermark B."/>
            <person name="Li C."/>
            <person name="Kuhnert E."/>
            <person name="Cox R.J."/>
            <person name="Crous P.W."/>
            <person name="Spatafora J.W."/>
            <person name="Lail K."/>
            <person name="Amirebrahimi M."/>
            <person name="Lipzen A."/>
            <person name="Pangilinan J."/>
            <person name="Andreopoulos W."/>
            <person name="Hayes R.D."/>
            <person name="Ng V."/>
            <person name="Grigoriev I.V."/>
            <person name="Jackson S.A."/>
            <person name="Sutton T.D.S."/>
            <person name="Dobson A.D.W."/>
            <person name="Rama T."/>
        </authorList>
    </citation>
    <scope>NUCLEOTIDE SEQUENCE</scope>
    <source>
        <strain evidence="2">TRa3180A</strain>
    </source>
</reference>
<dbReference type="AlphaFoldDB" id="A0A9P7Z5Y5"/>
<dbReference type="Pfam" id="PF00293">
    <property type="entry name" value="NUDIX"/>
    <property type="match status" value="1"/>
</dbReference>
<dbReference type="PROSITE" id="PS51462">
    <property type="entry name" value="NUDIX"/>
    <property type="match status" value="1"/>
</dbReference>
<evidence type="ECO:0000259" key="1">
    <source>
        <dbReference type="PROSITE" id="PS51462"/>
    </source>
</evidence>
<accession>A0A9P7Z5Y5</accession>
<gene>
    <name evidence="2" type="ORF">BJ878DRAFT_303743</name>
</gene>
<evidence type="ECO:0000313" key="2">
    <source>
        <dbReference type="EMBL" id="KAG9246214.1"/>
    </source>
</evidence>
<dbReference type="FunFam" id="3.90.79.10:FF:000019">
    <property type="entry name" value="Thiamin pyrophosphokinase, putative"/>
    <property type="match status" value="1"/>
</dbReference>
<dbReference type="Pfam" id="PF15916">
    <property type="entry name" value="DUF4743"/>
    <property type="match status" value="1"/>
</dbReference>
<feature type="domain" description="Nudix hydrolase" evidence="1">
    <location>
        <begin position="140"/>
        <end position="289"/>
    </location>
</feature>
<proteinExistence type="predicted"/>
<comment type="caution">
    <text evidence="2">The sequence shown here is derived from an EMBL/GenBank/DDBJ whole genome shotgun (WGS) entry which is preliminary data.</text>
</comment>
<dbReference type="CDD" id="cd03676">
    <property type="entry name" value="NUDIX_Tnr3_like"/>
    <property type="match status" value="1"/>
</dbReference>
<dbReference type="InterPro" id="IPR031804">
    <property type="entry name" value="DUF4743"/>
</dbReference>
<protein>
    <submittedName>
        <fullName evidence="2">Thiamine pyrophosphokinase-related protein-like protein</fullName>
    </submittedName>
</protein>
<dbReference type="PANTHER" id="PTHR13622:SF8">
    <property type="entry name" value="THIAMIN PYROPHOSPHOKINASE 1"/>
    <property type="match status" value="1"/>
</dbReference>
<dbReference type="PANTHER" id="PTHR13622">
    <property type="entry name" value="THIAMIN PYROPHOSPHOKINASE"/>
    <property type="match status" value="1"/>
</dbReference>
<dbReference type="Gene3D" id="3.90.79.10">
    <property type="entry name" value="Nucleoside Triphosphate Pyrophosphohydrolase"/>
    <property type="match status" value="1"/>
</dbReference>
<organism evidence="2 3">
    <name type="scientific">Calycina marina</name>
    <dbReference type="NCBI Taxonomy" id="1763456"/>
    <lineage>
        <taxon>Eukaryota</taxon>
        <taxon>Fungi</taxon>
        <taxon>Dikarya</taxon>
        <taxon>Ascomycota</taxon>
        <taxon>Pezizomycotina</taxon>
        <taxon>Leotiomycetes</taxon>
        <taxon>Helotiales</taxon>
        <taxon>Pezizellaceae</taxon>
        <taxon>Calycina</taxon>
    </lineage>
</organism>
<dbReference type="OrthoDB" id="10261522at2759"/>
<evidence type="ECO:0000313" key="3">
    <source>
        <dbReference type="Proteomes" id="UP000887226"/>
    </source>
</evidence>
<dbReference type="GO" id="GO:0044715">
    <property type="term" value="F:8-oxo-dGDP phosphatase activity"/>
    <property type="evidence" value="ECO:0007669"/>
    <property type="project" value="TreeGrafter"/>
</dbReference>
<dbReference type="EMBL" id="MU253813">
    <property type="protein sequence ID" value="KAG9246214.1"/>
    <property type="molecule type" value="Genomic_DNA"/>
</dbReference>
<dbReference type="Proteomes" id="UP000887226">
    <property type="component" value="Unassembled WGS sequence"/>
</dbReference>
<name>A0A9P7Z5Y5_9HELO</name>